<feature type="region of interest" description="Disordered" evidence="1">
    <location>
        <begin position="1"/>
        <end position="29"/>
    </location>
</feature>
<feature type="transmembrane region" description="Helical" evidence="2">
    <location>
        <begin position="167"/>
        <end position="189"/>
    </location>
</feature>
<keyword evidence="2" id="KW-0812">Transmembrane</keyword>
<gene>
    <name evidence="3" type="ORF">GCM10009533_34540</name>
</gene>
<feature type="transmembrane region" description="Helical" evidence="2">
    <location>
        <begin position="268"/>
        <end position="289"/>
    </location>
</feature>
<protein>
    <submittedName>
        <fullName evidence="3">Uncharacterized protein</fullName>
    </submittedName>
</protein>
<keyword evidence="2" id="KW-0472">Membrane</keyword>
<comment type="caution">
    <text evidence="3">The sequence shown here is derived from an EMBL/GenBank/DDBJ whole genome shotgun (WGS) entry which is preliminary data.</text>
</comment>
<sequence>MTSTERQRGGDVLDPYLTTEPPTASGADDGYLPANWRVDTHPVTPIADETAIWGDKHTPDLLGLASAVQTAQAAVRLQGDEALFEALSAGEIQSAQDYARRLRADQREHAYQARKALLDDEAARREHEQGMTKRERDDEAATQVARYSYKRLTSPTGDLARLNTARLWVPMLALLPAVFAVILGAANVGVELNRISAGTAWINWVVSPIFTVPVFAILVAQLAGFTITAPAPTVPFHRAPFTWLKVGLLAVEVVLNVAPHYLGTGATGTAGALVFGLVPLGLAVSMVAAPKLRAHLTDRFIAASKAAWGQPSTQDGKNPASTPSHLHGKNPHPAAGNDGDEASGEAENGFVPEPERKAADDHRAAFWAAVNSGEIDPAQESVNAIAKKLGTRWATADGFITAWEQATGQTRKQTKK</sequence>
<dbReference type="EMBL" id="BAAAGS010000021">
    <property type="protein sequence ID" value="GAA0532550.1"/>
    <property type="molecule type" value="Genomic_DNA"/>
</dbReference>
<evidence type="ECO:0000313" key="3">
    <source>
        <dbReference type="EMBL" id="GAA0532550.1"/>
    </source>
</evidence>
<dbReference type="RefSeq" id="WP_009946533.1">
    <property type="nucleotide sequence ID" value="NZ_BAAAGS010000021.1"/>
</dbReference>
<dbReference type="Proteomes" id="UP001500729">
    <property type="component" value="Unassembled WGS sequence"/>
</dbReference>
<feature type="compositionally biased region" description="Polar residues" evidence="1">
    <location>
        <begin position="310"/>
        <end position="324"/>
    </location>
</feature>
<evidence type="ECO:0000313" key="4">
    <source>
        <dbReference type="Proteomes" id="UP001500729"/>
    </source>
</evidence>
<evidence type="ECO:0000256" key="1">
    <source>
        <dbReference type="SAM" id="MobiDB-lite"/>
    </source>
</evidence>
<keyword evidence="2" id="KW-1133">Transmembrane helix</keyword>
<evidence type="ECO:0000256" key="2">
    <source>
        <dbReference type="SAM" id="Phobius"/>
    </source>
</evidence>
<feature type="transmembrane region" description="Helical" evidence="2">
    <location>
        <begin position="201"/>
        <end position="229"/>
    </location>
</feature>
<name>A0ABP3N0F7_SACER</name>
<keyword evidence="4" id="KW-1185">Reference proteome</keyword>
<reference evidence="4" key="1">
    <citation type="journal article" date="2019" name="Int. J. Syst. Evol. Microbiol.">
        <title>The Global Catalogue of Microorganisms (GCM) 10K type strain sequencing project: providing services to taxonomists for standard genome sequencing and annotation.</title>
        <authorList>
            <consortium name="The Broad Institute Genomics Platform"/>
            <consortium name="The Broad Institute Genome Sequencing Center for Infectious Disease"/>
            <person name="Wu L."/>
            <person name="Ma J."/>
        </authorList>
    </citation>
    <scope>NUCLEOTIDE SEQUENCE [LARGE SCALE GENOMIC DNA]</scope>
    <source>
        <strain evidence="4">JCM 10303</strain>
    </source>
</reference>
<accession>A0ABP3N0F7</accession>
<organism evidence="3 4">
    <name type="scientific">Saccharopolyspora erythraea</name>
    <name type="common">Streptomyces erythraeus</name>
    <dbReference type="NCBI Taxonomy" id="1836"/>
    <lineage>
        <taxon>Bacteria</taxon>
        <taxon>Bacillati</taxon>
        <taxon>Actinomycetota</taxon>
        <taxon>Actinomycetes</taxon>
        <taxon>Pseudonocardiales</taxon>
        <taxon>Pseudonocardiaceae</taxon>
        <taxon>Saccharopolyspora</taxon>
    </lineage>
</organism>
<feature type="region of interest" description="Disordered" evidence="1">
    <location>
        <begin position="307"/>
        <end position="360"/>
    </location>
</feature>
<feature type="compositionally biased region" description="Basic and acidic residues" evidence="1">
    <location>
        <begin position="1"/>
        <end position="11"/>
    </location>
</feature>
<proteinExistence type="predicted"/>